<name>A0A9N7UDJ7_PLEPL</name>
<dbReference type="Proteomes" id="UP001153269">
    <property type="component" value="Unassembled WGS sequence"/>
</dbReference>
<accession>A0A9N7UDJ7</accession>
<protein>
    <submittedName>
        <fullName evidence="1">Uncharacterized protein</fullName>
    </submittedName>
</protein>
<sequence length="116" mass="12360">MVQGALAASLAGLGFRARGAALGLPAWQWDVEGVWSRRSFRLAGCGTVSGRDMYGVLLPHRGREAQLYVLSESLSGRRILAFRFAVLGGSFTPIAGVMAPSQPLSFLLVASAETFF</sequence>
<proteinExistence type="predicted"/>
<evidence type="ECO:0000313" key="1">
    <source>
        <dbReference type="EMBL" id="CAB1429939.1"/>
    </source>
</evidence>
<dbReference type="EMBL" id="CADEAL010001188">
    <property type="protein sequence ID" value="CAB1429939.1"/>
    <property type="molecule type" value="Genomic_DNA"/>
</dbReference>
<organism evidence="1 2">
    <name type="scientific">Pleuronectes platessa</name>
    <name type="common">European plaice</name>
    <dbReference type="NCBI Taxonomy" id="8262"/>
    <lineage>
        <taxon>Eukaryota</taxon>
        <taxon>Metazoa</taxon>
        <taxon>Chordata</taxon>
        <taxon>Craniata</taxon>
        <taxon>Vertebrata</taxon>
        <taxon>Euteleostomi</taxon>
        <taxon>Actinopterygii</taxon>
        <taxon>Neopterygii</taxon>
        <taxon>Teleostei</taxon>
        <taxon>Neoteleostei</taxon>
        <taxon>Acanthomorphata</taxon>
        <taxon>Carangaria</taxon>
        <taxon>Pleuronectiformes</taxon>
        <taxon>Pleuronectoidei</taxon>
        <taxon>Pleuronectidae</taxon>
        <taxon>Pleuronectes</taxon>
    </lineage>
</organism>
<comment type="caution">
    <text evidence="1">The sequence shown here is derived from an EMBL/GenBank/DDBJ whole genome shotgun (WGS) entry which is preliminary data.</text>
</comment>
<evidence type="ECO:0000313" key="2">
    <source>
        <dbReference type="Proteomes" id="UP001153269"/>
    </source>
</evidence>
<keyword evidence="2" id="KW-1185">Reference proteome</keyword>
<gene>
    <name evidence="1" type="ORF">PLEPLA_LOCUS17919</name>
</gene>
<reference evidence="1" key="1">
    <citation type="submission" date="2020-03" db="EMBL/GenBank/DDBJ databases">
        <authorList>
            <person name="Weist P."/>
        </authorList>
    </citation>
    <scope>NUCLEOTIDE SEQUENCE</scope>
</reference>
<dbReference type="AlphaFoldDB" id="A0A9N7UDJ7"/>